<gene>
    <name evidence="1" type="ORF">NCAST_33_01640</name>
</gene>
<dbReference type="Proteomes" id="UP000017048">
    <property type="component" value="Unassembled WGS sequence"/>
</dbReference>
<dbReference type="EMBL" id="AB685274">
    <property type="protein sequence ID" value="BAO98972.1"/>
    <property type="molecule type" value="Genomic_DNA"/>
</dbReference>
<name>U5EK64_NOCAS</name>
<keyword evidence="2" id="KW-1185">Reference proteome</keyword>
<organism evidence="1 2">
    <name type="scientific">Nocardia asteroides NBRC 15531</name>
    <dbReference type="NCBI Taxonomy" id="1110697"/>
    <lineage>
        <taxon>Bacteria</taxon>
        <taxon>Bacillati</taxon>
        <taxon>Actinomycetota</taxon>
        <taxon>Actinomycetes</taxon>
        <taxon>Mycobacteriales</taxon>
        <taxon>Nocardiaceae</taxon>
        <taxon>Nocardia</taxon>
    </lineage>
</organism>
<evidence type="ECO:0008006" key="3">
    <source>
        <dbReference type="Google" id="ProtNLM"/>
    </source>
</evidence>
<dbReference type="Pfam" id="PF19850">
    <property type="entry name" value="DUF6325"/>
    <property type="match status" value="1"/>
</dbReference>
<protein>
    <recommendedName>
        <fullName evidence="3">DUF1269 domain-containing protein</fullName>
    </recommendedName>
</protein>
<dbReference type="AlphaFoldDB" id="U5EK64"/>
<dbReference type="GeneID" id="91519228"/>
<sequence>MGTTPALGPVDFLVLTFPGTTVDDAVTDALAEVVGNGLVTLLDLIVLTMDEAGVVTELEIEDDLTEVGLTGLTAADIDLVSDADVEVVRTSMAPGSTAAILVFEQTWAARLATAVRDSRGEVALHVQVPRDAVETAVAAAATA</sequence>
<evidence type="ECO:0000313" key="1">
    <source>
        <dbReference type="EMBL" id="GAD86786.1"/>
    </source>
</evidence>
<dbReference type="RefSeq" id="WP_019048657.1">
    <property type="nucleotide sequence ID" value="NZ_BAFO02000033.1"/>
</dbReference>
<dbReference type="EMBL" id="BAFO02000033">
    <property type="protein sequence ID" value="GAD86786.1"/>
    <property type="molecule type" value="Genomic_DNA"/>
</dbReference>
<dbReference type="OrthoDB" id="1779644at2"/>
<evidence type="ECO:0000313" key="2">
    <source>
        <dbReference type="Proteomes" id="UP000017048"/>
    </source>
</evidence>
<reference evidence="1 2" key="1">
    <citation type="journal article" date="2014" name="BMC Genomics">
        <title>Genome based analysis of type-I polyketide synthase and nonribosomal peptide synthetase gene clusters in seven strains of five representative Nocardia species.</title>
        <authorList>
            <person name="Komaki H."/>
            <person name="Ichikawa N."/>
            <person name="Hosoyama A."/>
            <person name="Takahashi-Nakaguchi A."/>
            <person name="Matsuzawa T."/>
            <person name="Suzuki K."/>
            <person name="Fujita N."/>
            <person name="Gonoi T."/>
        </authorList>
    </citation>
    <scope>NUCLEOTIDE SEQUENCE [LARGE SCALE GENOMIC DNA]</scope>
    <source>
        <strain evidence="1 2">NBRC 15531</strain>
    </source>
</reference>
<dbReference type="InterPro" id="IPR046288">
    <property type="entry name" value="DUF6325"/>
</dbReference>
<dbReference type="STRING" id="1824.SAMN05444423_1011749"/>
<dbReference type="eggNOG" id="ENOG5032T2F">
    <property type="taxonomic scope" value="Bacteria"/>
</dbReference>
<accession>U5EK64</accession>
<proteinExistence type="predicted"/>